<reference evidence="3" key="1">
    <citation type="journal article" date="2024" name="Gigascience">
        <title>Chromosome-level genome of the poultry shaft louse Menopon gallinae provides insight into the host-switching and adaptive evolution of parasitic lice.</title>
        <authorList>
            <person name="Xu Y."/>
            <person name="Ma L."/>
            <person name="Liu S."/>
            <person name="Liang Y."/>
            <person name="Liu Q."/>
            <person name="He Z."/>
            <person name="Tian L."/>
            <person name="Duan Y."/>
            <person name="Cai W."/>
            <person name="Li H."/>
            <person name="Song F."/>
        </authorList>
    </citation>
    <scope>NUCLEOTIDE SEQUENCE</scope>
    <source>
        <strain evidence="3">Cailab_2023a</strain>
    </source>
</reference>
<dbReference type="PANTHER" id="PTHR23153:SF38">
    <property type="entry name" value="UBX DOMAIN-CONTAINING PROTEIN 6"/>
    <property type="match status" value="1"/>
</dbReference>
<gene>
    <name evidence="3" type="ORF">PYX00_000645</name>
</gene>
<proteinExistence type="predicted"/>
<protein>
    <recommendedName>
        <fullName evidence="2">UBX domain-containing protein</fullName>
    </recommendedName>
</protein>
<dbReference type="SMART" id="SM00580">
    <property type="entry name" value="PUG"/>
    <property type="match status" value="1"/>
</dbReference>
<dbReference type="InterPro" id="IPR029071">
    <property type="entry name" value="Ubiquitin-like_domsf"/>
</dbReference>
<dbReference type="SUPFAM" id="SSF143503">
    <property type="entry name" value="PUG domain-like"/>
    <property type="match status" value="1"/>
</dbReference>
<dbReference type="PROSITE" id="PS50033">
    <property type="entry name" value="UBX"/>
    <property type="match status" value="1"/>
</dbReference>
<dbReference type="Gene3D" id="1.20.58.2190">
    <property type="match status" value="1"/>
</dbReference>
<dbReference type="AlphaFoldDB" id="A0AAW2IA10"/>
<dbReference type="InterPro" id="IPR018997">
    <property type="entry name" value="PUB_domain"/>
</dbReference>
<evidence type="ECO:0000313" key="3">
    <source>
        <dbReference type="EMBL" id="KAL0278989.1"/>
    </source>
</evidence>
<evidence type="ECO:0000256" key="1">
    <source>
        <dbReference type="SAM" id="MobiDB-lite"/>
    </source>
</evidence>
<name>A0AAW2IA10_9NEOP</name>
<dbReference type="InterPro" id="IPR042774">
    <property type="entry name" value="UBXN6_PUB"/>
</dbReference>
<dbReference type="PANTHER" id="PTHR23153">
    <property type="entry name" value="UBX-RELATED"/>
    <property type="match status" value="1"/>
</dbReference>
<dbReference type="InterPro" id="IPR001012">
    <property type="entry name" value="UBX_dom"/>
</dbReference>
<dbReference type="Pfam" id="PF00789">
    <property type="entry name" value="UBX"/>
    <property type="match status" value="1"/>
</dbReference>
<feature type="domain" description="UBX" evidence="2">
    <location>
        <begin position="346"/>
        <end position="414"/>
    </location>
</feature>
<dbReference type="EMBL" id="JARGDH010000001">
    <property type="protein sequence ID" value="KAL0278989.1"/>
    <property type="molecule type" value="Genomic_DNA"/>
</dbReference>
<dbReference type="CDD" id="cd16119">
    <property type="entry name" value="UBX_UBXN6"/>
    <property type="match status" value="1"/>
</dbReference>
<feature type="compositionally biased region" description="Low complexity" evidence="1">
    <location>
        <begin position="28"/>
        <end position="41"/>
    </location>
</feature>
<feature type="region of interest" description="Disordered" evidence="1">
    <location>
        <begin position="18"/>
        <end position="55"/>
    </location>
</feature>
<comment type="caution">
    <text evidence="3">The sequence shown here is derived from an EMBL/GenBank/DDBJ whole genome shotgun (WGS) entry which is preliminary data.</text>
</comment>
<accession>A0AAW2IA10</accession>
<dbReference type="SUPFAM" id="SSF54236">
    <property type="entry name" value="Ubiquitin-like"/>
    <property type="match status" value="1"/>
</dbReference>
<organism evidence="3">
    <name type="scientific">Menopon gallinae</name>
    <name type="common">poultry shaft louse</name>
    <dbReference type="NCBI Taxonomy" id="328185"/>
    <lineage>
        <taxon>Eukaryota</taxon>
        <taxon>Metazoa</taxon>
        <taxon>Ecdysozoa</taxon>
        <taxon>Arthropoda</taxon>
        <taxon>Hexapoda</taxon>
        <taxon>Insecta</taxon>
        <taxon>Pterygota</taxon>
        <taxon>Neoptera</taxon>
        <taxon>Paraneoptera</taxon>
        <taxon>Psocodea</taxon>
        <taxon>Troctomorpha</taxon>
        <taxon>Phthiraptera</taxon>
        <taxon>Amblycera</taxon>
        <taxon>Menoponidae</taxon>
        <taxon>Menopon</taxon>
    </lineage>
</organism>
<dbReference type="GO" id="GO:0005737">
    <property type="term" value="C:cytoplasm"/>
    <property type="evidence" value="ECO:0007669"/>
    <property type="project" value="TreeGrafter"/>
</dbReference>
<dbReference type="Gene3D" id="3.10.20.90">
    <property type="entry name" value="Phosphatidylinositol 3-kinase Catalytic Subunit, Chain A, domain 1"/>
    <property type="match status" value="1"/>
</dbReference>
<dbReference type="CDD" id="cd10460">
    <property type="entry name" value="PUB_UBXD1"/>
    <property type="match status" value="1"/>
</dbReference>
<sequence>MADKLKKFFKNKKLDTSFKRAGPGYKLSESSSSSSGNSTQSNDYQPPRNRAGLTHETQQAAAAALARLEGKKKDTSVNKSFSAIQAQVRRELASEREKKSANAYQNSTTHKRDVVEIESPSVLAARDIYFKCPLIGPQILTKEEWNRKIKEFLYEQLQEEKGLTACLILHSLNKNPEKIKACVEILIRYFENILENPNEEKYRKIRLSNKVFVEKVMPMEGALQVLEAAGFEIIKLPHADGDEDFLVFPEEKLAEAHETLDILIDALRNAEPITLELDRNMQVLLPSEAKERSELPAIFFNLTVEEIRREQALRTEAVERSQMLRTKAMRERDEIHEVRKYRFGVIRIRFPEEVLLQGTFGVHEKFSSVIEFVREALRDETISFSLNTPTGQEITDENATLLELKLIPASVLNFRAQSAGKCFLKPEVMALVQTLS</sequence>
<dbReference type="Pfam" id="PF09409">
    <property type="entry name" value="PUB"/>
    <property type="match status" value="1"/>
</dbReference>
<evidence type="ECO:0000259" key="2">
    <source>
        <dbReference type="PROSITE" id="PS50033"/>
    </source>
</evidence>
<dbReference type="InterPro" id="IPR036339">
    <property type="entry name" value="PUB-like_dom_sf"/>
</dbReference>